<evidence type="ECO:0000256" key="5">
    <source>
        <dbReference type="ARBA" id="ARBA00022692"/>
    </source>
</evidence>
<dbReference type="PANTHER" id="PTHR12358:SF101">
    <property type="entry name" value="MITOCHONDRIAL IMPORT INNER MEMBRANE TRANSLOCASE SUBUNIT TIM54"/>
    <property type="match status" value="1"/>
</dbReference>
<comment type="similarity">
    <text evidence="2">Belongs to the TIM54 family.</text>
</comment>
<gene>
    <name evidence="13" type="primary">TIM54</name>
    <name evidence="13" type="ORF">LTR05_001717</name>
</gene>
<keyword evidence="14" id="KW-1185">Reference proteome</keyword>
<reference evidence="13 14" key="1">
    <citation type="submission" date="2023-08" db="EMBL/GenBank/DDBJ databases">
        <title>Black Yeasts Isolated from many extreme environments.</title>
        <authorList>
            <person name="Coleine C."/>
            <person name="Stajich J.E."/>
            <person name="Selbmann L."/>
        </authorList>
    </citation>
    <scope>NUCLEOTIDE SEQUENCE [LARGE SCALE GENOMIC DNA]</scope>
    <source>
        <strain evidence="13 14">CCFEE 5910</strain>
    </source>
</reference>
<dbReference type="PANTHER" id="PTHR12358">
    <property type="entry name" value="SPHINGOSINE KINASE"/>
    <property type="match status" value="1"/>
</dbReference>
<evidence type="ECO:0000256" key="4">
    <source>
        <dbReference type="ARBA" id="ARBA00022448"/>
    </source>
</evidence>
<organism evidence="13 14">
    <name type="scientific">Lithohypha guttulata</name>
    <dbReference type="NCBI Taxonomy" id="1690604"/>
    <lineage>
        <taxon>Eukaryota</taxon>
        <taxon>Fungi</taxon>
        <taxon>Dikarya</taxon>
        <taxon>Ascomycota</taxon>
        <taxon>Pezizomycotina</taxon>
        <taxon>Eurotiomycetes</taxon>
        <taxon>Chaetothyriomycetidae</taxon>
        <taxon>Chaetothyriales</taxon>
        <taxon>Trichomeriaceae</taxon>
        <taxon>Lithohypha</taxon>
    </lineage>
</organism>
<dbReference type="InterPro" id="IPR050187">
    <property type="entry name" value="Lipid_Phosphate_FormReg"/>
</dbReference>
<feature type="region of interest" description="Disordered" evidence="12">
    <location>
        <begin position="1"/>
        <end position="36"/>
    </location>
</feature>
<accession>A0AAN7YFG3</accession>
<protein>
    <recommendedName>
        <fullName evidence="3">Mitochondrial import inner membrane translocase subunit TIM54</fullName>
    </recommendedName>
</protein>
<evidence type="ECO:0000256" key="11">
    <source>
        <dbReference type="ARBA" id="ARBA00023136"/>
    </source>
</evidence>
<feature type="region of interest" description="Disordered" evidence="12">
    <location>
        <begin position="219"/>
        <end position="291"/>
    </location>
</feature>
<evidence type="ECO:0000256" key="12">
    <source>
        <dbReference type="SAM" id="MobiDB-lite"/>
    </source>
</evidence>
<dbReference type="InterPro" id="IPR021056">
    <property type="entry name" value="Mt_import_IM_translocase_Tim54"/>
</dbReference>
<keyword evidence="10" id="KW-0496">Mitochondrion</keyword>
<dbReference type="Proteomes" id="UP001309876">
    <property type="component" value="Unassembled WGS sequence"/>
</dbReference>
<evidence type="ECO:0000313" key="14">
    <source>
        <dbReference type="Proteomes" id="UP001309876"/>
    </source>
</evidence>
<evidence type="ECO:0000256" key="10">
    <source>
        <dbReference type="ARBA" id="ARBA00023128"/>
    </source>
</evidence>
<dbReference type="GeneID" id="90026184"/>
<dbReference type="RefSeq" id="XP_064751922.1">
    <property type="nucleotide sequence ID" value="XM_064900846.1"/>
</dbReference>
<dbReference type="GO" id="GO:0005743">
    <property type="term" value="C:mitochondrial inner membrane"/>
    <property type="evidence" value="ECO:0007669"/>
    <property type="project" value="UniProtKB-SubCell"/>
</dbReference>
<dbReference type="Pfam" id="PF11711">
    <property type="entry name" value="Tim54"/>
    <property type="match status" value="1"/>
</dbReference>
<evidence type="ECO:0000256" key="9">
    <source>
        <dbReference type="ARBA" id="ARBA00023010"/>
    </source>
</evidence>
<keyword evidence="7" id="KW-0653">Protein transport</keyword>
<keyword evidence="11" id="KW-0472">Membrane</keyword>
<evidence type="ECO:0000256" key="3">
    <source>
        <dbReference type="ARBA" id="ARBA00020796"/>
    </source>
</evidence>
<dbReference type="AlphaFoldDB" id="A0AAN7YFG3"/>
<evidence type="ECO:0000256" key="7">
    <source>
        <dbReference type="ARBA" id="ARBA00022927"/>
    </source>
</evidence>
<keyword evidence="4" id="KW-0813">Transport</keyword>
<keyword evidence="8" id="KW-1133">Transmembrane helix</keyword>
<comment type="subcellular location">
    <subcellularLocation>
        <location evidence="1">Mitochondrion inner membrane</location>
        <topology evidence="1">Single-pass membrane protein</topology>
    </subcellularLocation>
</comment>
<name>A0AAN7YFG3_9EURO</name>
<keyword evidence="9" id="KW-0811">Translocation</keyword>
<comment type="caution">
    <text evidence="13">The sequence shown here is derived from an EMBL/GenBank/DDBJ whole genome shotgun (WGS) entry which is preliminary data.</text>
</comment>
<feature type="compositionally biased region" description="Low complexity" evidence="12">
    <location>
        <begin position="9"/>
        <end position="29"/>
    </location>
</feature>
<sequence>MAEPIKQDGAAQASSAGSAEAPKPAATKPAKPPNPVFRMMGLPNLPRKLPSRNWMIFWTVLVSFTAAKMYDTRQKKAAQKKWCDLVAHIAQEKLDVRQMPRKLTVFLSAPPGDGLGPSRQYFKDYVKPILVAASMDYEVIEGRKEGDVRYGTAEQIRRLRRKKGEKGLTEPEMDTAMAIDLMRERLMLQPEPGVKGDLVLGRHTWKEYVRGIHEGWLGPLDEPPELNPEPSPTPAITPEPSPIHPPTESRTENPGATTSPEAVEQISADEDKKPEEKKEEEKKKKPYPPPAYLPIHQYSGSPLSPHIPTVLEPSEAIHQQHLLGFLKTPQRIYNWLNRRTLQDQIGRQTAAIVLASNRPYQHDESFAMPATLPSESSAPVATRAPENDQLDTSPLQTSSNYEQQGLLTEEEHYWHKSVRQAPADATKEQIYIADIVFDPRIADRMRKFELDHEQEERAQKIAAGDESAKWAVPVQDLRSKKPIVTADEDSMA</sequence>
<evidence type="ECO:0000256" key="6">
    <source>
        <dbReference type="ARBA" id="ARBA00022792"/>
    </source>
</evidence>
<feature type="compositionally biased region" description="Pro residues" evidence="12">
    <location>
        <begin position="225"/>
        <end position="245"/>
    </location>
</feature>
<keyword evidence="6" id="KW-0999">Mitochondrion inner membrane</keyword>
<evidence type="ECO:0000256" key="8">
    <source>
        <dbReference type="ARBA" id="ARBA00022989"/>
    </source>
</evidence>
<dbReference type="EMBL" id="JAVRRJ010000001">
    <property type="protein sequence ID" value="KAK5091532.1"/>
    <property type="molecule type" value="Genomic_DNA"/>
</dbReference>
<feature type="region of interest" description="Disordered" evidence="12">
    <location>
        <begin position="371"/>
        <end position="397"/>
    </location>
</feature>
<dbReference type="GO" id="GO:0015031">
    <property type="term" value="P:protein transport"/>
    <property type="evidence" value="ECO:0007669"/>
    <property type="project" value="UniProtKB-KW"/>
</dbReference>
<keyword evidence="5" id="KW-0812">Transmembrane</keyword>
<proteinExistence type="inferred from homology"/>
<evidence type="ECO:0000256" key="1">
    <source>
        <dbReference type="ARBA" id="ARBA00004434"/>
    </source>
</evidence>
<feature type="compositionally biased region" description="Basic and acidic residues" evidence="12">
    <location>
        <begin position="269"/>
        <end position="283"/>
    </location>
</feature>
<evidence type="ECO:0000313" key="13">
    <source>
        <dbReference type="EMBL" id="KAK5091532.1"/>
    </source>
</evidence>
<evidence type="ECO:0000256" key="2">
    <source>
        <dbReference type="ARBA" id="ARBA00006355"/>
    </source>
</evidence>